<evidence type="ECO:0000259" key="1">
    <source>
        <dbReference type="Pfam" id="PF08241"/>
    </source>
</evidence>
<protein>
    <submittedName>
        <fullName evidence="2">Class I SAM-dependent methyltransferase</fullName>
    </submittedName>
</protein>
<organism evidence="2 3">
    <name type="scientific">Candidatus Aphodocola excrementigallinarum</name>
    <dbReference type="NCBI Taxonomy" id="2840670"/>
    <lineage>
        <taxon>Bacteria</taxon>
        <taxon>Bacillati</taxon>
        <taxon>Bacillota</taxon>
        <taxon>Bacilli</taxon>
        <taxon>Candidatus Aphodocola</taxon>
    </lineage>
</organism>
<sequence length="258" mass="29633">MNTDNLIKYYNKFNEDKRINHRHTITEYTTAMKYIHECLSNIKDPKILDVGAGTGLYSVSLSNEGYSVSAVELVKHNLMTLKSKKSSVKAYLGCATDLSMFNDDSFDMVLLFGPLYHLISKEDKIKALGEAKRVVKKEGYILISYYMNEYAIITHGFKENKILDAIKNNEVDETFHVTPKETDLYSMVRLEDINELKDALNLKRVKIISQDGPSDYIRPILNKMDDEIFNIYLKYHLSTCERPELLGASSHVLDILKK</sequence>
<dbReference type="SUPFAM" id="SSF53335">
    <property type="entry name" value="S-adenosyl-L-methionine-dependent methyltransferases"/>
    <property type="match status" value="1"/>
</dbReference>
<dbReference type="GO" id="GO:0008757">
    <property type="term" value="F:S-adenosylmethionine-dependent methyltransferase activity"/>
    <property type="evidence" value="ECO:0007669"/>
    <property type="project" value="InterPro"/>
</dbReference>
<dbReference type="GO" id="GO:0032259">
    <property type="term" value="P:methylation"/>
    <property type="evidence" value="ECO:0007669"/>
    <property type="project" value="UniProtKB-KW"/>
</dbReference>
<gene>
    <name evidence="2" type="ORF">IAB68_02395</name>
</gene>
<dbReference type="Proteomes" id="UP000824074">
    <property type="component" value="Unassembled WGS sequence"/>
</dbReference>
<proteinExistence type="predicted"/>
<dbReference type="CDD" id="cd02440">
    <property type="entry name" value="AdoMet_MTases"/>
    <property type="match status" value="1"/>
</dbReference>
<dbReference type="InterPro" id="IPR013216">
    <property type="entry name" value="Methyltransf_11"/>
</dbReference>
<keyword evidence="2" id="KW-0808">Transferase</keyword>
<evidence type="ECO:0000313" key="3">
    <source>
        <dbReference type="Proteomes" id="UP000824074"/>
    </source>
</evidence>
<reference evidence="2" key="1">
    <citation type="submission" date="2020-10" db="EMBL/GenBank/DDBJ databases">
        <authorList>
            <person name="Gilroy R."/>
        </authorList>
    </citation>
    <scope>NUCLEOTIDE SEQUENCE</scope>
    <source>
        <strain evidence="2">CHK193-30670</strain>
    </source>
</reference>
<name>A0A9D1LIM6_9FIRM</name>
<accession>A0A9D1LIM6</accession>
<dbReference type="Gene3D" id="3.40.50.150">
    <property type="entry name" value="Vaccinia Virus protein VP39"/>
    <property type="match status" value="1"/>
</dbReference>
<dbReference type="Pfam" id="PF08241">
    <property type="entry name" value="Methyltransf_11"/>
    <property type="match status" value="1"/>
</dbReference>
<dbReference type="InterPro" id="IPR029063">
    <property type="entry name" value="SAM-dependent_MTases_sf"/>
</dbReference>
<feature type="domain" description="Methyltransferase type 11" evidence="1">
    <location>
        <begin position="48"/>
        <end position="143"/>
    </location>
</feature>
<dbReference type="EMBL" id="DVMT01000026">
    <property type="protein sequence ID" value="HIU40136.1"/>
    <property type="molecule type" value="Genomic_DNA"/>
</dbReference>
<reference evidence="2" key="2">
    <citation type="journal article" date="2021" name="PeerJ">
        <title>Extensive microbial diversity within the chicken gut microbiome revealed by metagenomics and culture.</title>
        <authorList>
            <person name="Gilroy R."/>
            <person name="Ravi A."/>
            <person name="Getino M."/>
            <person name="Pursley I."/>
            <person name="Horton D.L."/>
            <person name="Alikhan N.F."/>
            <person name="Baker D."/>
            <person name="Gharbi K."/>
            <person name="Hall N."/>
            <person name="Watson M."/>
            <person name="Adriaenssens E.M."/>
            <person name="Foster-Nyarko E."/>
            <person name="Jarju S."/>
            <person name="Secka A."/>
            <person name="Antonio M."/>
            <person name="Oren A."/>
            <person name="Chaudhuri R.R."/>
            <person name="La Ragione R."/>
            <person name="Hildebrand F."/>
            <person name="Pallen M.J."/>
        </authorList>
    </citation>
    <scope>NUCLEOTIDE SEQUENCE</scope>
    <source>
        <strain evidence="2">CHK193-30670</strain>
    </source>
</reference>
<dbReference type="AlphaFoldDB" id="A0A9D1LIM6"/>
<comment type="caution">
    <text evidence="2">The sequence shown here is derived from an EMBL/GenBank/DDBJ whole genome shotgun (WGS) entry which is preliminary data.</text>
</comment>
<keyword evidence="2" id="KW-0489">Methyltransferase</keyword>
<evidence type="ECO:0000313" key="2">
    <source>
        <dbReference type="EMBL" id="HIU40136.1"/>
    </source>
</evidence>